<feature type="transmembrane region" description="Helical" evidence="1">
    <location>
        <begin position="834"/>
        <end position="859"/>
    </location>
</feature>
<dbReference type="HOGENOM" id="CLU_326740_0_0_14"/>
<keyword evidence="1" id="KW-0812">Transmembrane</keyword>
<dbReference type="STRING" id="272633.gene:10731471"/>
<evidence type="ECO:0000256" key="2">
    <source>
        <dbReference type="SAM" id="SignalP"/>
    </source>
</evidence>
<protein>
    <submittedName>
        <fullName evidence="3">Uncharacterized protein</fullName>
    </submittedName>
</protein>
<dbReference type="AlphaFoldDB" id="Q8EW46"/>
<dbReference type="InParanoid" id="Q8EW46"/>
<dbReference type="Proteomes" id="UP000002522">
    <property type="component" value="Chromosome"/>
</dbReference>
<keyword evidence="2" id="KW-0732">Signal</keyword>
<gene>
    <name evidence="3" type="ordered locus">MYPE3590</name>
</gene>
<sequence>MKKRNSKLLLSSFTLLSLSAIPVAGISSIKNMNSNLTKVDSDLQASGARDITVNSLTMQLKKDYQQLDWYGKNFAETVTEAQLKQLIVPSVKYDVNYGINILTPVDEPLANGYVLFTVYQIKNNFSGGVTTQPNGGSSTTPVDGRTDIAPEDNIMYDDGTTQSSINMKAYPGETGKVTINDKEVEKNLVWTTKNIQGLFLEKKFSFSWNNNEKIGDFLKNTTKSTLTSEDVYTNLISRSKITDILPEDTETNSNIISFSQETADLTEYGISTNDAKRYGIGVVKVNFSSSSTGNDANRWVDSKIPTDEKYLVRGLMPSDNSSSSKEEMKLNVSDGSTNSFLSTPLNVAAIKAENPNFKLPSGANNNATSVTISQFTPTELINALTSSSGQSSIYKLLTKKDYWDKTSNANQLPALYLTYMGKTIYDGQNPNDATNSTQWSGAGLSKMGQVPTVRNGVVDYTKTSNPANDSTISNVLATADNSTGTLYLNITYNKYNVYQNTMEIGLQTSITISGLQSDDSESIKNENLYFQWKTIDQLIFSNAQDVLNLYSSNSENADYLKSLSNLFFEGSENTYSLDRTVTITVTNNVLSINLSFPRFGDLKEGATFGNTYTLSGMSASSAGITFKSQSEVANTIASNLGKDLSTVTPSEVINELAVNNTRGRLNLTDFYTTSGSSTYSALILQSDTNDGIVIQLSVTNGSTTSKYSYIYNGMAKGTSTSYIYNFAFDTNDQELENGLKTLKNIPISLITKEDVYNYYVSRLPIYSGSNKLSLTMDDFEITKDTEKNSITISINVAIVANGSENGTKTYSNTLKGFTNATIVNNNSNSTMQNLTVPLSVSFALAIALIMSGLIVHQVIKRKKLAKSKINLKDIRKSVKK</sequence>
<reference evidence="3 4" key="1">
    <citation type="journal article" date="2002" name="Nucleic Acids Res.">
        <title>The complete genomic sequence of Mycoplasma penetrans, an intracellular bacterial pathogen in humans.</title>
        <authorList>
            <person name="Sasaki Y."/>
            <person name="Ishikawa J."/>
            <person name="Yamashita A."/>
            <person name="Oshima K."/>
            <person name="Kenri T."/>
            <person name="Furuya K."/>
            <person name="Yoshino C."/>
            <person name="Horino A."/>
            <person name="Shiba T."/>
            <person name="Sasaki T."/>
            <person name="Hattori M."/>
        </authorList>
    </citation>
    <scope>NUCLEOTIDE SEQUENCE [LARGE SCALE GENOMIC DNA]</scope>
    <source>
        <strain evidence="3 4">HF-2</strain>
    </source>
</reference>
<keyword evidence="1" id="KW-0472">Membrane</keyword>
<keyword evidence="4" id="KW-1185">Reference proteome</keyword>
<keyword evidence="1" id="KW-1133">Transmembrane helix</keyword>
<evidence type="ECO:0000313" key="3">
    <source>
        <dbReference type="EMBL" id="BAC44150.1"/>
    </source>
</evidence>
<name>Q8EW46_MALP2</name>
<dbReference type="KEGG" id="mpe:MYPE3590"/>
<dbReference type="EMBL" id="BA000026">
    <property type="protein sequence ID" value="BAC44150.1"/>
    <property type="molecule type" value="Genomic_DNA"/>
</dbReference>
<evidence type="ECO:0000313" key="4">
    <source>
        <dbReference type="Proteomes" id="UP000002522"/>
    </source>
</evidence>
<organism evidence="3 4">
    <name type="scientific">Malacoplasma penetrans (strain HF-2)</name>
    <name type="common">Mycoplasma penetrans</name>
    <dbReference type="NCBI Taxonomy" id="272633"/>
    <lineage>
        <taxon>Bacteria</taxon>
        <taxon>Bacillati</taxon>
        <taxon>Mycoplasmatota</taxon>
        <taxon>Mycoplasmoidales</taxon>
        <taxon>Mycoplasmoidaceae</taxon>
        <taxon>Malacoplasma</taxon>
    </lineage>
</organism>
<dbReference type="RefSeq" id="WP_011077186.1">
    <property type="nucleotide sequence ID" value="NC_004432.1"/>
</dbReference>
<evidence type="ECO:0000256" key="1">
    <source>
        <dbReference type="SAM" id="Phobius"/>
    </source>
</evidence>
<proteinExistence type="predicted"/>
<feature type="signal peptide" evidence="2">
    <location>
        <begin position="1"/>
        <end position="24"/>
    </location>
</feature>
<feature type="chain" id="PRO_5004307373" evidence="2">
    <location>
        <begin position="25"/>
        <end position="880"/>
    </location>
</feature>
<accession>Q8EW46</accession>